<dbReference type="SUPFAM" id="SSF51120">
    <property type="entry name" value="beta-Roll"/>
    <property type="match status" value="1"/>
</dbReference>
<dbReference type="GO" id="GO:0008270">
    <property type="term" value="F:zinc ion binding"/>
    <property type="evidence" value="ECO:0007669"/>
    <property type="project" value="InterPro"/>
</dbReference>
<dbReference type="GO" id="GO:0004222">
    <property type="term" value="F:metalloendopeptidase activity"/>
    <property type="evidence" value="ECO:0007669"/>
    <property type="project" value="InterPro"/>
</dbReference>
<dbReference type="Pfam" id="PF00353">
    <property type="entry name" value="HemolysinCabind"/>
    <property type="match status" value="1"/>
</dbReference>
<dbReference type="Proteomes" id="UP000295096">
    <property type="component" value="Unassembled WGS sequence"/>
</dbReference>
<dbReference type="SMART" id="SM00235">
    <property type="entry name" value="ZnMc"/>
    <property type="match status" value="1"/>
</dbReference>
<name>A0A4R5QB21_9PROT</name>
<dbReference type="Gene3D" id="2.150.10.10">
    <property type="entry name" value="Serralysin-like metalloprotease, C-terminal"/>
    <property type="match status" value="1"/>
</dbReference>
<dbReference type="GO" id="GO:0006508">
    <property type="term" value="P:proteolysis"/>
    <property type="evidence" value="ECO:0007669"/>
    <property type="project" value="UniProtKB-KW"/>
</dbReference>
<keyword evidence="7" id="KW-0482">Metalloprotease</keyword>
<dbReference type="GO" id="GO:0005509">
    <property type="term" value="F:calcium ion binding"/>
    <property type="evidence" value="ECO:0007669"/>
    <property type="project" value="InterPro"/>
</dbReference>
<evidence type="ECO:0000259" key="6">
    <source>
        <dbReference type="SMART" id="SM00235"/>
    </source>
</evidence>
<dbReference type="Gene3D" id="3.40.390.10">
    <property type="entry name" value="Collagenase (Catalytic Domain)"/>
    <property type="match status" value="1"/>
</dbReference>
<evidence type="ECO:0000313" key="7">
    <source>
        <dbReference type="EMBL" id="TDH60016.1"/>
    </source>
</evidence>
<evidence type="ECO:0000256" key="3">
    <source>
        <dbReference type="ARBA" id="ARBA00022723"/>
    </source>
</evidence>
<organism evidence="7 8">
    <name type="scientific">Dankookia rubra</name>
    <dbReference type="NCBI Taxonomy" id="1442381"/>
    <lineage>
        <taxon>Bacteria</taxon>
        <taxon>Pseudomonadati</taxon>
        <taxon>Pseudomonadota</taxon>
        <taxon>Alphaproteobacteria</taxon>
        <taxon>Acetobacterales</taxon>
        <taxon>Roseomonadaceae</taxon>
        <taxon>Dankookia</taxon>
    </lineage>
</organism>
<dbReference type="GO" id="GO:0031012">
    <property type="term" value="C:extracellular matrix"/>
    <property type="evidence" value="ECO:0007669"/>
    <property type="project" value="InterPro"/>
</dbReference>
<dbReference type="InterPro" id="IPR006026">
    <property type="entry name" value="Peptidase_Metallo"/>
</dbReference>
<keyword evidence="2 7" id="KW-0645">Protease</keyword>
<dbReference type="PRINTS" id="PR00138">
    <property type="entry name" value="MATRIXIN"/>
</dbReference>
<accession>A0A4R5QB21</accession>
<evidence type="ECO:0000313" key="8">
    <source>
        <dbReference type="Proteomes" id="UP000295096"/>
    </source>
</evidence>
<gene>
    <name evidence="7" type="ORF">E2C06_24390</name>
</gene>
<dbReference type="AlphaFoldDB" id="A0A4R5QB21"/>
<dbReference type="OrthoDB" id="7681731at2"/>
<dbReference type="EMBL" id="SMSJ01000047">
    <property type="protein sequence ID" value="TDH60016.1"/>
    <property type="molecule type" value="Genomic_DNA"/>
</dbReference>
<evidence type="ECO:0000256" key="1">
    <source>
        <dbReference type="ARBA" id="ARBA00009490"/>
    </source>
</evidence>
<dbReference type="Pfam" id="PF00413">
    <property type="entry name" value="Peptidase_M10"/>
    <property type="match status" value="1"/>
</dbReference>
<dbReference type="SUPFAM" id="SSF55486">
    <property type="entry name" value="Metalloproteases ('zincins'), catalytic domain"/>
    <property type="match status" value="1"/>
</dbReference>
<feature type="domain" description="Peptidase metallopeptidase" evidence="6">
    <location>
        <begin position="7"/>
        <end position="183"/>
    </location>
</feature>
<dbReference type="PANTHER" id="PTHR10201">
    <property type="entry name" value="MATRIX METALLOPROTEINASE"/>
    <property type="match status" value="1"/>
</dbReference>
<comment type="caution">
    <text evidence="7">The sequence shown here is derived from an EMBL/GenBank/DDBJ whole genome shotgun (WGS) entry which is preliminary data.</text>
</comment>
<dbReference type="InterPro" id="IPR021190">
    <property type="entry name" value="Pept_M10A"/>
</dbReference>
<reference evidence="7 8" key="1">
    <citation type="journal article" date="2016" name="J. Microbiol.">
        <title>Dankookia rubra gen. nov., sp. nov., an alphaproteobacterium isolated from sediment of a shallow stream.</title>
        <authorList>
            <person name="Kim W.H."/>
            <person name="Kim D.H."/>
            <person name="Kang K."/>
            <person name="Ahn T.Y."/>
        </authorList>
    </citation>
    <scope>NUCLEOTIDE SEQUENCE [LARGE SCALE GENOMIC DNA]</scope>
    <source>
        <strain evidence="7 8">JCM30602</strain>
    </source>
</reference>
<protein>
    <submittedName>
        <fullName evidence="7">Matrixin family metalloprotease</fullName>
    </submittedName>
</protein>
<keyword evidence="4" id="KW-0378">Hydrolase</keyword>
<sequence>MNTYTLLGPKWPDSHITWSFANQTFNEDSSTPFSGTIQVEWQHLFEQAFSRWAAVSGLSFEEVPDATDPASAADIRIGWGDFGVTAGTIGEASIRYIKDIIQPDVIVRLENPEERPLVLNSLGELIYSDTGSSLYTLVLHEIGHALGLGHADDISAVMYPIILYSTHDLGQSDIIGIRALYETLSFYQYSITNSTTLKQNYVNGTTYDGPVEYLNLQLIANNDGDIVMGTRFNDFINTLGGDDAIDAGLGDDVLDGGTGSNFLVGGEGRDVFFLDGRGNQPSWSTISDWQKDEQLCIWGWRPGVSKKTWIEMDGLGKYRGVTLHADLNGDGFIDASVTWTGLTQAQLPAPSELNGLLWLA</sequence>
<keyword evidence="3" id="KW-0479">Metal-binding</keyword>
<evidence type="ECO:0000256" key="2">
    <source>
        <dbReference type="ARBA" id="ARBA00022670"/>
    </source>
</evidence>
<proteinExistence type="inferred from homology"/>
<dbReference type="InterPro" id="IPR001343">
    <property type="entry name" value="Hemolysn_Ca-bd"/>
</dbReference>
<comment type="similarity">
    <text evidence="1">Belongs to the peptidase M10B family.</text>
</comment>
<dbReference type="InterPro" id="IPR011049">
    <property type="entry name" value="Serralysin-like_metalloprot_C"/>
</dbReference>
<evidence type="ECO:0000256" key="4">
    <source>
        <dbReference type="ARBA" id="ARBA00022801"/>
    </source>
</evidence>
<evidence type="ECO:0000256" key="5">
    <source>
        <dbReference type="ARBA" id="ARBA00022833"/>
    </source>
</evidence>
<dbReference type="InterPro" id="IPR001818">
    <property type="entry name" value="Pept_M10_metallopeptidase"/>
</dbReference>
<keyword evidence="5" id="KW-0862">Zinc</keyword>
<dbReference type="InterPro" id="IPR024079">
    <property type="entry name" value="MetalloPept_cat_dom_sf"/>
</dbReference>
<dbReference type="RefSeq" id="WP_133291196.1">
    <property type="nucleotide sequence ID" value="NZ_SMSJ01000047.1"/>
</dbReference>
<keyword evidence="8" id="KW-1185">Reference proteome</keyword>